<keyword evidence="4" id="KW-1185">Reference proteome</keyword>
<evidence type="ECO:0000256" key="1">
    <source>
        <dbReference type="SAM" id="MobiDB-lite"/>
    </source>
</evidence>
<reference evidence="3" key="1">
    <citation type="submission" date="2020-04" db="EMBL/GenBank/DDBJ databases">
        <title>Draft genome resource of the tomato pathogen Pseudocercospora fuligena.</title>
        <authorList>
            <person name="Zaccaron A."/>
        </authorList>
    </citation>
    <scope>NUCLEOTIDE SEQUENCE</scope>
    <source>
        <strain evidence="3">PF001</strain>
    </source>
</reference>
<feature type="compositionally biased region" description="Basic and acidic residues" evidence="1">
    <location>
        <begin position="696"/>
        <end position="709"/>
    </location>
</feature>
<name>A0A8H6RJ36_9PEZI</name>
<evidence type="ECO:0000313" key="3">
    <source>
        <dbReference type="EMBL" id="KAF7191813.1"/>
    </source>
</evidence>
<keyword evidence="2" id="KW-0472">Membrane</keyword>
<accession>A0A8H6RJ36</accession>
<proteinExistence type="predicted"/>
<feature type="transmembrane region" description="Helical" evidence="2">
    <location>
        <begin position="18"/>
        <end position="41"/>
    </location>
</feature>
<keyword evidence="2" id="KW-0812">Transmembrane</keyword>
<feature type="non-terminal residue" evidence="3">
    <location>
        <position position="1"/>
    </location>
</feature>
<dbReference type="Proteomes" id="UP000660729">
    <property type="component" value="Unassembled WGS sequence"/>
</dbReference>
<protein>
    <submittedName>
        <fullName evidence="3">Uncharacterized protein</fullName>
    </submittedName>
</protein>
<keyword evidence="2" id="KW-1133">Transmembrane helix</keyword>
<dbReference type="OrthoDB" id="5322539at2759"/>
<feature type="region of interest" description="Disordered" evidence="1">
    <location>
        <begin position="691"/>
        <end position="724"/>
    </location>
</feature>
<evidence type="ECO:0000313" key="4">
    <source>
        <dbReference type="Proteomes" id="UP000660729"/>
    </source>
</evidence>
<feature type="transmembrane region" description="Helical" evidence="2">
    <location>
        <begin position="621"/>
        <end position="644"/>
    </location>
</feature>
<feature type="transmembrane region" description="Helical" evidence="2">
    <location>
        <begin position="135"/>
        <end position="165"/>
    </location>
</feature>
<comment type="caution">
    <text evidence="3">The sequence shown here is derived from an EMBL/GenBank/DDBJ whole genome shotgun (WGS) entry which is preliminary data.</text>
</comment>
<sequence>FFVVEGHTKMVELKGIHWVAPVTMLATFLVGFAFVLGHHFFYANLSGQDVPTEPYHVAGWRLSHQQFNTSVGTAFAFLVRTFLSIAMSAAYIQLLWNQVKKARARLTLGELDWAGDVRSNIVAFFNFKKGIRFPYLLAFATLCWCVPICTIFPPATIAVVSIPVIRSSMEEVPKFDFASLKYDGSLINQYEAFWDWSGPSVRVATTVQSVMGSGQMLPIAAPAPNSSWSLNMSIPALECSDVAGKARDAIFANIWNSYYGSSRNQPYTFLSWVPDSQSGLPFVARSVNGSYQGDASGPPAGLLAMRFPASLYVAVMPGMGSFYPSIGGWTFSTTGMSGQCDNQKNITTIMQPFSCLGQNGTNTTFTPAQIFNTSTLIKCNLVEASYTATFNYSAGAQNITMIADSARTPVAITPLSTFSGPYGSASGAYRQGTDGVEGVDPMLYGQPNCTAVNAQSGTYGYNPCIFDVAVLRSLSYQSIAQAFNGEVVGGMVGSSANSSILSTVLAESDEIASAWSAANNAPDSSLVTGGIISFGNTDLQTLLADNASASFQSLTGNARPISRGKLKDNLAQLFQNVTLSLLADPYFQPNYSSPFAPSRLTNVTIADPIRTVYHYNALTLWVAYGIALGFAAVALIVAFVVMCFEGVSYSNVYSTLIRVARTADLSEDVHPEDGSGSDPLPEYLERARLEVTSTARADRNRSARPEEQKLATSDEAELRPYEGS</sequence>
<feature type="transmembrane region" description="Helical" evidence="2">
    <location>
        <begin position="74"/>
        <end position="96"/>
    </location>
</feature>
<organism evidence="3 4">
    <name type="scientific">Pseudocercospora fuligena</name>
    <dbReference type="NCBI Taxonomy" id="685502"/>
    <lineage>
        <taxon>Eukaryota</taxon>
        <taxon>Fungi</taxon>
        <taxon>Dikarya</taxon>
        <taxon>Ascomycota</taxon>
        <taxon>Pezizomycotina</taxon>
        <taxon>Dothideomycetes</taxon>
        <taxon>Dothideomycetidae</taxon>
        <taxon>Mycosphaerellales</taxon>
        <taxon>Mycosphaerellaceae</taxon>
        <taxon>Pseudocercospora</taxon>
    </lineage>
</organism>
<dbReference type="PANTHER" id="PTHR35041:SF6">
    <property type="entry name" value="FORMYLMETHIONINE DEFORMYLASE-LIKE PROTEIN-RELATED"/>
    <property type="match status" value="1"/>
</dbReference>
<gene>
    <name evidence="3" type="ORF">HII31_06858</name>
</gene>
<evidence type="ECO:0000256" key="2">
    <source>
        <dbReference type="SAM" id="Phobius"/>
    </source>
</evidence>
<dbReference type="PANTHER" id="PTHR35041">
    <property type="entry name" value="MEDIATOR OF RNA POLYMERASE II TRANSCRIPTION SUBUNIT 1"/>
    <property type="match status" value="1"/>
</dbReference>
<dbReference type="AlphaFoldDB" id="A0A8H6RJ36"/>
<dbReference type="EMBL" id="JABCIY010000155">
    <property type="protein sequence ID" value="KAF7191813.1"/>
    <property type="molecule type" value="Genomic_DNA"/>
</dbReference>